<dbReference type="Proteomes" id="UP001172756">
    <property type="component" value="Unassembled WGS sequence"/>
</dbReference>
<dbReference type="InterPro" id="IPR004942">
    <property type="entry name" value="Roadblock/LAMTOR2_dom"/>
</dbReference>
<reference evidence="2 3" key="1">
    <citation type="submission" date="2023-06" db="EMBL/GenBank/DDBJ databases">
        <title>SYSU T0a273.</title>
        <authorList>
            <person name="Gao L."/>
            <person name="Fang B.-Z."/>
            <person name="Li W.-J."/>
        </authorList>
    </citation>
    <scope>NUCLEOTIDE SEQUENCE [LARGE SCALE GENOMIC DNA]</scope>
    <source>
        <strain evidence="2 3">SYSU T0a273</strain>
    </source>
</reference>
<dbReference type="SMART" id="SM00960">
    <property type="entry name" value="Robl_LC7"/>
    <property type="match status" value="1"/>
</dbReference>
<evidence type="ECO:0000313" key="3">
    <source>
        <dbReference type="Proteomes" id="UP001172756"/>
    </source>
</evidence>
<dbReference type="AlphaFoldDB" id="A0AB35MFH5"/>
<dbReference type="RefSeq" id="WP_301159614.1">
    <property type="nucleotide sequence ID" value="NZ_JAUHQB010000001.1"/>
</dbReference>
<comment type="caution">
    <text evidence="2">The sequence shown here is derived from an EMBL/GenBank/DDBJ whole genome shotgun (WGS) entry which is preliminary data.</text>
</comment>
<evidence type="ECO:0000313" key="2">
    <source>
        <dbReference type="EMBL" id="MDN4482507.1"/>
    </source>
</evidence>
<proteinExistence type="predicted"/>
<evidence type="ECO:0000259" key="1">
    <source>
        <dbReference type="SMART" id="SM00960"/>
    </source>
</evidence>
<dbReference type="Pfam" id="PF03259">
    <property type="entry name" value="Robl_LC7"/>
    <property type="match status" value="1"/>
</dbReference>
<dbReference type="EMBL" id="JAUHQB010000001">
    <property type="protein sequence ID" value="MDN4482507.1"/>
    <property type="molecule type" value="Genomic_DNA"/>
</dbReference>
<feature type="domain" description="Roadblock/LAMTOR2" evidence="1">
    <location>
        <begin position="7"/>
        <end position="95"/>
    </location>
</feature>
<dbReference type="Gene3D" id="3.30.450.30">
    <property type="entry name" value="Dynein light chain 2a, cytoplasmic"/>
    <property type="match status" value="1"/>
</dbReference>
<gene>
    <name evidence="2" type="ORF">QQ002_03010</name>
</gene>
<protein>
    <submittedName>
        <fullName evidence="2">Roadblock/LC7 domain-containing protein</fullName>
    </submittedName>
</protein>
<name>A0AB35MFH5_9MICO</name>
<accession>A0AB35MFH5</accession>
<dbReference type="SUPFAM" id="SSF103196">
    <property type="entry name" value="Roadblock/LC7 domain"/>
    <property type="match status" value="1"/>
</dbReference>
<organism evidence="2 3">
    <name type="scientific">Demequina lignilytica</name>
    <dbReference type="NCBI Taxonomy" id="3051663"/>
    <lineage>
        <taxon>Bacteria</taxon>
        <taxon>Bacillati</taxon>
        <taxon>Actinomycetota</taxon>
        <taxon>Actinomycetes</taxon>
        <taxon>Micrococcales</taxon>
        <taxon>Demequinaceae</taxon>
        <taxon>Demequina</taxon>
    </lineage>
</organism>
<sequence length="124" mass="12894">MILRDAAVEVARALHRLPEVTRVIVAGRDGLPLFDELTLADRDHGAAATATALGVAAVVADTLGLGPSQGSIVMGEDAVAVIRPLACGYSLAVVAHAATDVGDLHRRVRRHARELDEIHAAHAA</sequence>